<dbReference type="Proteomes" id="UP000798602">
    <property type="component" value="Unassembled WGS sequence"/>
</dbReference>
<evidence type="ECO:0000256" key="3">
    <source>
        <dbReference type="ARBA" id="ARBA00024356"/>
    </source>
</evidence>
<dbReference type="Gene3D" id="2.115.10.20">
    <property type="entry name" value="Glycosyl hydrolase domain, family 43"/>
    <property type="match status" value="1"/>
</dbReference>
<dbReference type="CDD" id="cd18613">
    <property type="entry name" value="GH130"/>
    <property type="match status" value="1"/>
</dbReference>
<accession>A0ABW9Z8J9</accession>
<evidence type="ECO:0000313" key="5">
    <source>
        <dbReference type="Proteomes" id="UP000798602"/>
    </source>
</evidence>
<dbReference type="GO" id="GO:0016798">
    <property type="term" value="F:hydrolase activity, acting on glycosyl bonds"/>
    <property type="evidence" value="ECO:0007669"/>
    <property type="project" value="UniProtKB-KW"/>
</dbReference>
<keyword evidence="2" id="KW-0808">Transferase</keyword>
<organism evidence="4 5">
    <name type="scientific">Flavobacterium ichthyis</name>
    <dbReference type="NCBI Taxonomy" id="2698827"/>
    <lineage>
        <taxon>Bacteria</taxon>
        <taxon>Pseudomonadati</taxon>
        <taxon>Bacteroidota</taxon>
        <taxon>Flavobacteriia</taxon>
        <taxon>Flavobacteriales</taxon>
        <taxon>Flavobacteriaceae</taxon>
        <taxon>Flavobacterium</taxon>
    </lineage>
</organism>
<evidence type="ECO:0000313" key="4">
    <source>
        <dbReference type="EMBL" id="NBL65200.1"/>
    </source>
</evidence>
<comment type="caution">
    <text evidence="4">The sequence shown here is derived from an EMBL/GenBank/DDBJ whole genome shotgun (WGS) entry which is preliminary data.</text>
</comment>
<dbReference type="PANTHER" id="PTHR34106:SF4">
    <property type="entry name" value="BLL5143 PROTEIN"/>
    <property type="match status" value="1"/>
</dbReference>
<dbReference type="EMBL" id="JAABLM010000008">
    <property type="protein sequence ID" value="NBL65200.1"/>
    <property type="molecule type" value="Genomic_DNA"/>
</dbReference>
<evidence type="ECO:0000256" key="2">
    <source>
        <dbReference type="ARBA" id="ARBA00022679"/>
    </source>
</evidence>
<evidence type="ECO:0000256" key="1">
    <source>
        <dbReference type="ARBA" id="ARBA00022676"/>
    </source>
</evidence>
<dbReference type="RefSeq" id="WP_166537023.1">
    <property type="nucleotide sequence ID" value="NZ_JAABLM010000008.1"/>
</dbReference>
<reference evidence="5" key="1">
    <citation type="submission" date="2020-01" db="EMBL/GenBank/DDBJ databases">
        <title>Sphingomonas sp. strain CSW-10.</title>
        <authorList>
            <person name="Chen W.-M."/>
        </authorList>
    </citation>
    <scope>NUCLEOTIDE SEQUENCE [LARGE SCALE GENOMIC DNA]</scope>
    <source>
        <strain evidence="5">NST-5</strain>
    </source>
</reference>
<keyword evidence="4" id="KW-0326">Glycosidase</keyword>
<dbReference type="Pfam" id="PF04041">
    <property type="entry name" value="Glyco_hydro_130"/>
    <property type="match status" value="1"/>
</dbReference>
<name>A0ABW9Z8J9_9FLAO</name>
<gene>
    <name evidence="4" type="ORF">GV828_08330</name>
</gene>
<keyword evidence="4" id="KW-0378">Hydrolase</keyword>
<dbReference type="InterPro" id="IPR007184">
    <property type="entry name" value="Mannoside_phosphorylase"/>
</dbReference>
<comment type="similarity">
    <text evidence="3">Belongs to the glycosyl hydrolase 130 family.</text>
</comment>
<protein>
    <submittedName>
        <fullName evidence="4">Glycosidase</fullName>
    </submittedName>
</protein>
<dbReference type="SUPFAM" id="SSF75005">
    <property type="entry name" value="Arabinanase/levansucrase/invertase"/>
    <property type="match status" value="1"/>
</dbReference>
<dbReference type="InterPro" id="IPR023296">
    <property type="entry name" value="Glyco_hydro_beta-prop_sf"/>
</dbReference>
<keyword evidence="5" id="KW-1185">Reference proteome</keyword>
<sequence>MRLSVERKPNKVTPDSARVIARYFFNGEERAISLIKKIMELTSEEIFATISPLLQDFSKRHRNITKKLLKHCEKVKDCIDKAGYDFDKLDEFTKYLIGSYFTHEYSIESAAFFNPSVVPDPDQSNLEEGQLRVLISFRAVGEGHVSSVVFRRAMIDKHNNINVVPAGNYIDEAEKVHNMVYNKNLFLKKGQEADIDKNFLKEVDEQLGDRFDYNHLKELILKAKSNTNDHKIISQYNLILALSDSYRKISFSKDTDISDRVIFPISDFESNGIEDARFVKFTKDNGSVVYYCTYTAYDGSHIMPKLLQTTDFYDFKTSPLNGAGAKNKNLALFPRKINGKYAMLSRIDGWNNYLMYSDNINIWEHPIKIQQPEYPWEFVQIGNCGSPIETEHGWLVMTHAVGPMRRYCIGASLLDLDNPEKEIGRLKEPLIMPNPDEREGYVPNVVYSCGSIIHNDELIIPYGLSDYSSGFATVKIKMLLEKLLSGG</sequence>
<dbReference type="PANTHER" id="PTHR34106">
    <property type="entry name" value="GLYCOSIDASE"/>
    <property type="match status" value="1"/>
</dbReference>
<proteinExistence type="inferred from homology"/>
<keyword evidence="1" id="KW-0328">Glycosyltransferase</keyword>